<keyword evidence="2" id="KW-1185">Reference proteome</keyword>
<reference evidence="1" key="1">
    <citation type="submission" date="2022-06" db="EMBL/GenBank/DDBJ databases">
        <title>Uncovering the hologenomic basis of an extraordinary plant invasion.</title>
        <authorList>
            <person name="Bieker V.C."/>
            <person name="Martin M.D."/>
            <person name="Gilbert T."/>
            <person name="Hodgins K."/>
            <person name="Battlay P."/>
            <person name="Petersen B."/>
            <person name="Wilson J."/>
        </authorList>
    </citation>
    <scope>NUCLEOTIDE SEQUENCE</scope>
    <source>
        <strain evidence="1">AA19_3_7</strain>
        <tissue evidence="1">Leaf</tissue>
    </source>
</reference>
<evidence type="ECO:0000313" key="1">
    <source>
        <dbReference type="EMBL" id="KAI7754104.1"/>
    </source>
</evidence>
<organism evidence="1 2">
    <name type="scientific">Ambrosia artemisiifolia</name>
    <name type="common">Common ragweed</name>
    <dbReference type="NCBI Taxonomy" id="4212"/>
    <lineage>
        <taxon>Eukaryota</taxon>
        <taxon>Viridiplantae</taxon>
        <taxon>Streptophyta</taxon>
        <taxon>Embryophyta</taxon>
        <taxon>Tracheophyta</taxon>
        <taxon>Spermatophyta</taxon>
        <taxon>Magnoliopsida</taxon>
        <taxon>eudicotyledons</taxon>
        <taxon>Gunneridae</taxon>
        <taxon>Pentapetalae</taxon>
        <taxon>asterids</taxon>
        <taxon>campanulids</taxon>
        <taxon>Asterales</taxon>
        <taxon>Asteraceae</taxon>
        <taxon>Asteroideae</taxon>
        <taxon>Heliantheae alliance</taxon>
        <taxon>Heliantheae</taxon>
        <taxon>Ambrosia</taxon>
    </lineage>
</organism>
<protein>
    <submittedName>
        <fullName evidence="1">Uncharacterized protein</fullName>
    </submittedName>
</protein>
<gene>
    <name evidence="1" type="ORF">M8C21_006771</name>
</gene>
<evidence type="ECO:0000313" key="2">
    <source>
        <dbReference type="Proteomes" id="UP001206925"/>
    </source>
</evidence>
<sequence>MVITLVVVVVCMEERRRWLGRNLRLDGGGVLRTQMYCTNSWIFTSFPSRIRQGSKSNKAIYVFHQAPISSQICHSLLCFWKYVSRVHSIKILLYSEVQKIRLEGYPGNIAAMPNRVSHGTDVDLCLGHDSSCYTDLLTLDLHGIVWKFRHIFRVE</sequence>
<accession>A0AAD5GUW9</accession>
<dbReference type="Proteomes" id="UP001206925">
    <property type="component" value="Unassembled WGS sequence"/>
</dbReference>
<dbReference type="AlphaFoldDB" id="A0AAD5GUW9"/>
<comment type="caution">
    <text evidence="1">The sequence shown here is derived from an EMBL/GenBank/DDBJ whole genome shotgun (WGS) entry which is preliminary data.</text>
</comment>
<proteinExistence type="predicted"/>
<dbReference type="EMBL" id="JAMZMK010004531">
    <property type="protein sequence ID" value="KAI7754104.1"/>
    <property type="molecule type" value="Genomic_DNA"/>
</dbReference>
<name>A0AAD5GUW9_AMBAR</name>